<feature type="region of interest" description="Disordered" evidence="1">
    <location>
        <begin position="1"/>
        <end position="22"/>
    </location>
</feature>
<keyword evidence="4" id="KW-1185">Reference proteome</keyword>
<organism evidence="3 4">
    <name type="scientific">Stylosanthes scabra</name>
    <dbReference type="NCBI Taxonomy" id="79078"/>
    <lineage>
        <taxon>Eukaryota</taxon>
        <taxon>Viridiplantae</taxon>
        <taxon>Streptophyta</taxon>
        <taxon>Embryophyta</taxon>
        <taxon>Tracheophyta</taxon>
        <taxon>Spermatophyta</taxon>
        <taxon>Magnoliopsida</taxon>
        <taxon>eudicotyledons</taxon>
        <taxon>Gunneridae</taxon>
        <taxon>Pentapetalae</taxon>
        <taxon>rosids</taxon>
        <taxon>fabids</taxon>
        <taxon>Fabales</taxon>
        <taxon>Fabaceae</taxon>
        <taxon>Papilionoideae</taxon>
        <taxon>50 kb inversion clade</taxon>
        <taxon>dalbergioids sensu lato</taxon>
        <taxon>Dalbergieae</taxon>
        <taxon>Pterocarpus clade</taxon>
        <taxon>Stylosanthes</taxon>
    </lineage>
</organism>
<feature type="transmembrane region" description="Helical" evidence="2">
    <location>
        <begin position="39"/>
        <end position="64"/>
    </location>
</feature>
<proteinExistence type="predicted"/>
<keyword evidence="2" id="KW-0472">Membrane</keyword>
<evidence type="ECO:0000313" key="3">
    <source>
        <dbReference type="EMBL" id="MED6193239.1"/>
    </source>
</evidence>
<reference evidence="3 4" key="1">
    <citation type="journal article" date="2023" name="Plants (Basel)">
        <title>Bridging the Gap: Combining Genomics and Transcriptomics Approaches to Understand Stylosanthes scabra, an Orphan Legume from the Brazilian Caatinga.</title>
        <authorList>
            <person name="Ferreira-Neto J.R.C."/>
            <person name="da Silva M.D."/>
            <person name="Binneck E."/>
            <person name="de Melo N.F."/>
            <person name="da Silva R.H."/>
            <person name="de Melo A.L.T.M."/>
            <person name="Pandolfi V."/>
            <person name="Bustamante F.O."/>
            <person name="Brasileiro-Vidal A.C."/>
            <person name="Benko-Iseppon A.M."/>
        </authorList>
    </citation>
    <scope>NUCLEOTIDE SEQUENCE [LARGE SCALE GENOMIC DNA]</scope>
    <source>
        <tissue evidence="3">Leaves</tissue>
    </source>
</reference>
<evidence type="ECO:0000256" key="2">
    <source>
        <dbReference type="SAM" id="Phobius"/>
    </source>
</evidence>
<keyword evidence="2" id="KW-0812">Transmembrane</keyword>
<keyword evidence="2" id="KW-1133">Transmembrane helix</keyword>
<protein>
    <submittedName>
        <fullName evidence="3">Uncharacterized protein</fullName>
    </submittedName>
</protein>
<accession>A0ABU6X7I9</accession>
<comment type="caution">
    <text evidence="3">The sequence shown here is derived from an EMBL/GenBank/DDBJ whole genome shotgun (WGS) entry which is preliminary data.</text>
</comment>
<evidence type="ECO:0000313" key="4">
    <source>
        <dbReference type="Proteomes" id="UP001341840"/>
    </source>
</evidence>
<name>A0ABU6X7I9_9FABA</name>
<evidence type="ECO:0000256" key="1">
    <source>
        <dbReference type="SAM" id="MobiDB-lite"/>
    </source>
</evidence>
<dbReference type="Proteomes" id="UP001341840">
    <property type="component" value="Unassembled WGS sequence"/>
</dbReference>
<dbReference type="EMBL" id="JASCZI010211499">
    <property type="protein sequence ID" value="MED6193239.1"/>
    <property type="molecule type" value="Genomic_DNA"/>
</dbReference>
<sequence>MRVSRGSLLSPSRTSQLRKHSNLSTSPMRLYGRAPVWKLFPTAAVVALSAAVFVFIVAPFFRIVSLRHSLCQIREHRRWCLLVSSWSRGGLRRLVRPLID</sequence>
<gene>
    <name evidence="3" type="ORF">PIB30_017432</name>
</gene>